<feature type="signal peptide" evidence="1">
    <location>
        <begin position="1"/>
        <end position="19"/>
    </location>
</feature>
<keyword evidence="1" id="KW-0732">Signal</keyword>
<gene>
    <name evidence="2" type="ORF">CLV57_0266</name>
</gene>
<feature type="chain" id="PRO_5014116528" evidence="1">
    <location>
        <begin position="20"/>
        <end position="234"/>
    </location>
</feature>
<protein>
    <submittedName>
        <fullName evidence="2">Uncharacterized protein</fullName>
    </submittedName>
</protein>
<dbReference type="EMBL" id="PGFJ01000001">
    <property type="protein sequence ID" value="PJJ83287.1"/>
    <property type="molecule type" value="Genomic_DNA"/>
</dbReference>
<evidence type="ECO:0000256" key="1">
    <source>
        <dbReference type="SAM" id="SignalP"/>
    </source>
</evidence>
<dbReference type="OrthoDB" id="648040at2"/>
<name>A0A2H9VR24_9SPHI</name>
<keyword evidence="3" id="KW-1185">Reference proteome</keyword>
<organism evidence="2 3">
    <name type="scientific">Mucilaginibacter auburnensis</name>
    <dbReference type="NCBI Taxonomy" id="1457233"/>
    <lineage>
        <taxon>Bacteria</taxon>
        <taxon>Pseudomonadati</taxon>
        <taxon>Bacteroidota</taxon>
        <taxon>Sphingobacteriia</taxon>
        <taxon>Sphingobacteriales</taxon>
        <taxon>Sphingobacteriaceae</taxon>
        <taxon>Mucilaginibacter</taxon>
    </lineage>
</organism>
<reference evidence="2 3" key="1">
    <citation type="submission" date="2017-11" db="EMBL/GenBank/DDBJ databases">
        <title>Genomic Encyclopedia of Archaeal and Bacterial Type Strains, Phase II (KMG-II): From Individual Species to Whole Genera.</title>
        <authorList>
            <person name="Goeker M."/>
        </authorList>
    </citation>
    <scope>NUCLEOTIDE SEQUENCE [LARGE SCALE GENOMIC DNA]</scope>
    <source>
        <strain evidence="2 3">DSM 28175</strain>
    </source>
</reference>
<dbReference type="RefSeq" id="WP_100339564.1">
    <property type="nucleotide sequence ID" value="NZ_PGFJ01000001.1"/>
</dbReference>
<dbReference type="AlphaFoldDB" id="A0A2H9VR24"/>
<accession>A0A2H9VR24</accession>
<evidence type="ECO:0000313" key="3">
    <source>
        <dbReference type="Proteomes" id="UP000242687"/>
    </source>
</evidence>
<comment type="caution">
    <text evidence="2">The sequence shown here is derived from an EMBL/GenBank/DDBJ whole genome shotgun (WGS) entry which is preliminary data.</text>
</comment>
<sequence>MKKLLLFFFLTAATLVARSQTYNYNAFGIGGGVSAVYPYVDLNQGKNTFAFNVTGYYNISPYLPVGLEFQTGNISGGSIKDDPNNREFTNNYKAIILHGDLYLGQIIDYDYSDFKRMIKDFYIGSGVGFINNNMTYIVRTRPGTDYKFPGEDKSTNLMVPIRFGYEFRLFNSYGEQFMAVNLGYVHNFTWGEGLDGYADPSSKFRNNAPDQYRQFVFGVKFNFGPVSSFYKTIN</sequence>
<evidence type="ECO:0000313" key="2">
    <source>
        <dbReference type="EMBL" id="PJJ83287.1"/>
    </source>
</evidence>
<proteinExistence type="predicted"/>
<dbReference type="Proteomes" id="UP000242687">
    <property type="component" value="Unassembled WGS sequence"/>
</dbReference>